<accession>A0A9P5WX70</accession>
<dbReference type="EMBL" id="MU152290">
    <property type="protein sequence ID" value="KAF9440748.1"/>
    <property type="molecule type" value="Genomic_DNA"/>
</dbReference>
<dbReference type="Proteomes" id="UP000807342">
    <property type="component" value="Unassembled WGS sequence"/>
</dbReference>
<proteinExistence type="predicted"/>
<evidence type="ECO:0000313" key="1">
    <source>
        <dbReference type="EMBL" id="KAF9440748.1"/>
    </source>
</evidence>
<organism evidence="1 2">
    <name type="scientific">Macrolepiota fuliginosa MF-IS2</name>
    <dbReference type="NCBI Taxonomy" id="1400762"/>
    <lineage>
        <taxon>Eukaryota</taxon>
        <taxon>Fungi</taxon>
        <taxon>Dikarya</taxon>
        <taxon>Basidiomycota</taxon>
        <taxon>Agaricomycotina</taxon>
        <taxon>Agaricomycetes</taxon>
        <taxon>Agaricomycetidae</taxon>
        <taxon>Agaricales</taxon>
        <taxon>Agaricineae</taxon>
        <taxon>Agaricaceae</taxon>
        <taxon>Macrolepiota</taxon>
    </lineage>
</organism>
<sequence length="116" mass="12868">SPEKPIHVDITWPASGPSGSVLRDLVDTFFLLCQWDGHPLNSLTSEALLSVQVHVLASLSYAGALALLELDPPSLRKNIHPDFRDRIVRRTCNPVAYLHIPRNALWKDVYVVGCGE</sequence>
<gene>
    <name evidence="1" type="ORF">P691DRAFT_715470</name>
</gene>
<dbReference type="AlphaFoldDB" id="A0A9P5WX70"/>
<protein>
    <submittedName>
        <fullName evidence="1">Uncharacterized protein</fullName>
    </submittedName>
</protein>
<evidence type="ECO:0000313" key="2">
    <source>
        <dbReference type="Proteomes" id="UP000807342"/>
    </source>
</evidence>
<keyword evidence="2" id="KW-1185">Reference proteome</keyword>
<feature type="non-terminal residue" evidence="1">
    <location>
        <position position="1"/>
    </location>
</feature>
<name>A0A9P5WX70_9AGAR</name>
<feature type="non-terminal residue" evidence="1">
    <location>
        <position position="116"/>
    </location>
</feature>
<comment type="caution">
    <text evidence="1">The sequence shown here is derived from an EMBL/GenBank/DDBJ whole genome shotgun (WGS) entry which is preliminary data.</text>
</comment>
<reference evidence="1" key="1">
    <citation type="submission" date="2020-11" db="EMBL/GenBank/DDBJ databases">
        <authorList>
            <consortium name="DOE Joint Genome Institute"/>
            <person name="Ahrendt S."/>
            <person name="Riley R."/>
            <person name="Andreopoulos W."/>
            <person name="Labutti K."/>
            <person name="Pangilinan J."/>
            <person name="Ruiz-Duenas F.J."/>
            <person name="Barrasa J.M."/>
            <person name="Sanchez-Garcia M."/>
            <person name="Camarero S."/>
            <person name="Miyauchi S."/>
            <person name="Serrano A."/>
            <person name="Linde D."/>
            <person name="Babiker R."/>
            <person name="Drula E."/>
            <person name="Ayuso-Fernandez I."/>
            <person name="Pacheco R."/>
            <person name="Padilla G."/>
            <person name="Ferreira P."/>
            <person name="Barriuso J."/>
            <person name="Kellner H."/>
            <person name="Castanera R."/>
            <person name="Alfaro M."/>
            <person name="Ramirez L."/>
            <person name="Pisabarro A.G."/>
            <person name="Kuo A."/>
            <person name="Tritt A."/>
            <person name="Lipzen A."/>
            <person name="He G."/>
            <person name="Yan M."/>
            <person name="Ng V."/>
            <person name="Cullen D."/>
            <person name="Martin F."/>
            <person name="Rosso M.-N."/>
            <person name="Henrissat B."/>
            <person name="Hibbett D."/>
            <person name="Martinez A.T."/>
            <person name="Grigoriev I.V."/>
        </authorList>
    </citation>
    <scope>NUCLEOTIDE SEQUENCE</scope>
    <source>
        <strain evidence="1">MF-IS2</strain>
    </source>
</reference>